<name>A0A7J6L6G4_PEROL</name>
<dbReference type="GO" id="GO:0003700">
    <property type="term" value="F:DNA-binding transcription factor activity"/>
    <property type="evidence" value="ECO:0007669"/>
    <property type="project" value="InterPro"/>
</dbReference>
<dbReference type="OrthoDB" id="425490at2759"/>
<feature type="compositionally biased region" description="Basic and acidic residues" evidence="1">
    <location>
        <begin position="181"/>
        <end position="192"/>
    </location>
</feature>
<evidence type="ECO:0000313" key="6">
    <source>
        <dbReference type="Proteomes" id="UP000572268"/>
    </source>
</evidence>
<reference evidence="5 6" key="1">
    <citation type="submission" date="2020-04" db="EMBL/GenBank/DDBJ databases">
        <title>Perkinsus olseni comparative genomics.</title>
        <authorList>
            <person name="Bogema D.R."/>
        </authorList>
    </citation>
    <scope>NUCLEOTIDE SEQUENCE [LARGE SCALE GENOMIC DNA]</scope>
    <source>
        <strain evidence="3">ATCC PRA-179</strain>
        <strain evidence="4">ATCC PRA-31</strain>
    </source>
</reference>
<dbReference type="SMART" id="SM00338">
    <property type="entry name" value="BRLZ"/>
    <property type="match status" value="1"/>
</dbReference>
<evidence type="ECO:0000313" key="3">
    <source>
        <dbReference type="EMBL" id="KAF4654771.1"/>
    </source>
</evidence>
<comment type="caution">
    <text evidence="3">The sequence shown here is derived from an EMBL/GenBank/DDBJ whole genome shotgun (WGS) entry which is preliminary data.</text>
</comment>
<feature type="compositionally biased region" description="Basic and acidic residues" evidence="1">
    <location>
        <begin position="15"/>
        <end position="45"/>
    </location>
</feature>
<dbReference type="SUPFAM" id="SSF57959">
    <property type="entry name" value="Leucine zipper domain"/>
    <property type="match status" value="1"/>
</dbReference>
<organism evidence="3 5">
    <name type="scientific">Perkinsus olseni</name>
    <name type="common">Perkinsus atlanticus</name>
    <dbReference type="NCBI Taxonomy" id="32597"/>
    <lineage>
        <taxon>Eukaryota</taxon>
        <taxon>Sar</taxon>
        <taxon>Alveolata</taxon>
        <taxon>Perkinsozoa</taxon>
        <taxon>Perkinsea</taxon>
        <taxon>Perkinsida</taxon>
        <taxon>Perkinsidae</taxon>
        <taxon>Perkinsus</taxon>
    </lineage>
</organism>
<evidence type="ECO:0000313" key="5">
    <source>
        <dbReference type="Proteomes" id="UP000570595"/>
    </source>
</evidence>
<accession>A0A7J6L6G4</accession>
<dbReference type="EMBL" id="JABAHT010000512">
    <property type="protein sequence ID" value="KAF4654771.1"/>
    <property type="molecule type" value="Genomic_DNA"/>
</dbReference>
<dbReference type="Pfam" id="PF00170">
    <property type="entry name" value="bZIP_1"/>
    <property type="match status" value="1"/>
</dbReference>
<feature type="compositionally biased region" description="Polar residues" evidence="1">
    <location>
        <begin position="296"/>
        <end position="324"/>
    </location>
</feature>
<evidence type="ECO:0000256" key="1">
    <source>
        <dbReference type="SAM" id="MobiDB-lite"/>
    </source>
</evidence>
<sequence length="351" mass="39387">MSSEPPALDNSVDGGGHRTLREGRMVAGHHPDGEASRLTRRESARQSRKRKKMYLETLEDKVQKLSFEVNRMKEYAATGLSLESLDQETRNNVNQLRTALASDTTPSVELFSLVGTLLVRLGSNGVERRVGIEKDLEQLPELFISPVNMLLFWLNERRIGPFSYGSESGPASRAPPDPDSEATKANDSHAQDVKKNWKELEEQLDLTDEQKTQLQQIEEMIDQEKQQTLSCLRAIEHMKRALSIRAYSMQKCVENLRGMLSPAQAARVVLWLYDQASAKDEMEQIEQELFPGVTMASSANSATQQSIHREQTMQSARDNMLSMNDSDSPPGEELEEESGSSHSDVAQFGTF</sequence>
<feature type="domain" description="BZIP" evidence="2">
    <location>
        <begin position="32"/>
        <end position="91"/>
    </location>
</feature>
<evidence type="ECO:0000313" key="4">
    <source>
        <dbReference type="EMBL" id="KAF4657784.1"/>
    </source>
</evidence>
<dbReference type="Gene3D" id="1.20.5.170">
    <property type="match status" value="1"/>
</dbReference>
<feature type="region of interest" description="Disordered" evidence="1">
    <location>
        <begin position="296"/>
        <end position="351"/>
    </location>
</feature>
<evidence type="ECO:0000259" key="2">
    <source>
        <dbReference type="SMART" id="SM00338"/>
    </source>
</evidence>
<protein>
    <recommendedName>
        <fullName evidence="2">BZIP domain-containing protein</fullName>
    </recommendedName>
</protein>
<dbReference type="Proteomes" id="UP000572268">
    <property type="component" value="Unassembled WGS sequence"/>
</dbReference>
<dbReference type="InterPro" id="IPR004827">
    <property type="entry name" value="bZIP"/>
</dbReference>
<dbReference type="AlphaFoldDB" id="A0A7J6L6G4"/>
<proteinExistence type="predicted"/>
<feature type="region of interest" description="Disordered" evidence="1">
    <location>
        <begin position="165"/>
        <end position="192"/>
    </location>
</feature>
<gene>
    <name evidence="4" type="ORF">FOL46_007276</name>
    <name evidence="3" type="ORF">FOZ61_008060</name>
</gene>
<dbReference type="Proteomes" id="UP000570595">
    <property type="component" value="Unassembled WGS sequence"/>
</dbReference>
<feature type="region of interest" description="Disordered" evidence="1">
    <location>
        <begin position="1"/>
        <end position="51"/>
    </location>
</feature>
<dbReference type="EMBL" id="JABANN010000504">
    <property type="protein sequence ID" value="KAF4657784.1"/>
    <property type="molecule type" value="Genomic_DNA"/>
</dbReference>
<dbReference type="InterPro" id="IPR046347">
    <property type="entry name" value="bZIP_sf"/>
</dbReference>